<reference evidence="2" key="5">
    <citation type="submission" date="2016-10" db="UniProtKB">
        <authorList>
            <consortium name="VectorBase"/>
        </authorList>
    </citation>
    <scope>IDENTIFICATION</scope>
    <source>
        <strain evidence="2">Yale</strain>
    </source>
</reference>
<name>D3TSR7_GLOMM</name>
<organism evidence="1">
    <name type="scientific">Glossina morsitans morsitans</name>
    <name type="common">Savannah tsetse fly</name>
    <dbReference type="NCBI Taxonomy" id="37546"/>
    <lineage>
        <taxon>Eukaryota</taxon>
        <taxon>Metazoa</taxon>
        <taxon>Ecdysozoa</taxon>
        <taxon>Arthropoda</taxon>
        <taxon>Hexapoda</taxon>
        <taxon>Insecta</taxon>
        <taxon>Pterygota</taxon>
        <taxon>Neoptera</taxon>
        <taxon>Endopterygota</taxon>
        <taxon>Diptera</taxon>
        <taxon>Brachycera</taxon>
        <taxon>Muscomorpha</taxon>
        <taxon>Hippoboscoidea</taxon>
        <taxon>Glossinidae</taxon>
        <taxon>Glossina</taxon>
    </lineage>
</organism>
<reference evidence="2" key="6">
    <citation type="submission" date="2021-02" db="UniProtKB">
        <authorList>
            <consortium name="EnsemblMetazoa"/>
        </authorList>
    </citation>
    <scope>IDENTIFICATION</scope>
    <source>
        <strain evidence="2">Yale</strain>
    </source>
</reference>
<reference evidence="1" key="1">
    <citation type="journal article" date="2010" name="BMC Genomics">
        <title>An insight into the sialome of Glossina morsitans morsitans.</title>
        <authorList>
            <person name="Alves-Silva J."/>
            <person name="Ribeiro J.M."/>
            <person name="Van Den Abbeele J."/>
            <person name="Attardo G."/>
            <person name="Hao Z."/>
            <person name="Haines L.R."/>
            <person name="Soares M.B."/>
            <person name="Berriman M."/>
            <person name="Aksoy S."/>
            <person name="Lehane M.J."/>
        </authorList>
    </citation>
    <scope>NUCLEOTIDE SEQUENCE</scope>
    <source>
        <tissue evidence="1">Salivary gland</tissue>
    </source>
</reference>
<dbReference type="EMBL" id="CCAG010006926">
    <property type="status" value="NOT_ANNOTATED_CDS"/>
    <property type="molecule type" value="Genomic_DNA"/>
</dbReference>
<dbReference type="AlphaFoldDB" id="D3TSR7"/>
<proteinExistence type="evidence at transcript level"/>
<sequence>MQFNNFRMKKGNFSLPLTSFVATFVITFTVRSISYFSCWCSLAWLGGIGEWRGGAGRGVGMCRSK</sequence>
<dbReference type="VEuPathDB" id="VectorBase:GMOY012231"/>
<protein>
    <submittedName>
        <fullName evidence="1 2">Hypothetical secreted peptide</fullName>
    </submittedName>
</protein>
<evidence type="ECO:0000313" key="2">
    <source>
        <dbReference type="EnsemblMetazoa" id="GMOY012231-PA"/>
    </source>
</evidence>
<dbReference type="Proteomes" id="UP000092444">
    <property type="component" value="Unassembled WGS sequence"/>
</dbReference>
<dbReference type="EnsemblMetazoa" id="GMOY012231-RA">
    <property type="protein sequence ID" value="GMOY012231-PA"/>
    <property type="gene ID" value="GMOY012231"/>
</dbReference>
<evidence type="ECO:0000313" key="3">
    <source>
        <dbReference type="Proteomes" id="UP000092444"/>
    </source>
</evidence>
<keyword evidence="3" id="KW-1185">Reference proteome</keyword>
<dbReference type="EMBL" id="EZ424469">
    <property type="protein sequence ID" value="ADD20745.1"/>
    <property type="molecule type" value="mRNA"/>
</dbReference>
<evidence type="ECO:0000313" key="1">
    <source>
        <dbReference type="EMBL" id="ADD20745.1"/>
    </source>
</evidence>
<reference evidence="2 3" key="3">
    <citation type="submission" date="2014-03" db="EMBL/GenBank/DDBJ databases">
        <title>Genome Sequence of the Tsetse Fly (Glossina morsitans): Vector of African Trypanosomiasis.</title>
        <authorList>
            <consortium name="International Glossina Genome Initiative W.H.O."/>
            <person name="Lawson D."/>
        </authorList>
    </citation>
    <scope>NUCLEOTIDE SEQUENCE [LARGE SCALE GENOMIC DNA]</scope>
    <source>
        <strain evidence="2 3">Yale</strain>
    </source>
</reference>
<reference evidence="1" key="2">
    <citation type="submission" date="2010-01" db="EMBL/GenBank/DDBJ databases">
        <authorList>
            <consortium name="International Glossina Genome Initiative"/>
            <person name="da Silva J."/>
            <person name="Ribeiro J.M.C."/>
            <person name="Abbeele J.V."/>
            <person name="Attardo G."/>
            <person name="Hao Z."/>
            <person name="Haines L.R."/>
            <person name="Soares M.B."/>
            <person name="Berriman M."/>
            <person name="Aksoy S."/>
            <person name="Lehane M.J."/>
        </authorList>
    </citation>
    <scope>NUCLEOTIDE SEQUENCE</scope>
    <source>
        <tissue evidence="1">Salivary gland</tissue>
    </source>
</reference>
<reference evidence="2" key="4">
    <citation type="submission" date="2014-03" db="EMBL/GenBank/DDBJ databases">
        <title>Genome Sequence of the Tsetse Fly (Glossina morsitans): Vector of African Trypanosomiasis.</title>
        <authorList>
            <person name="Lawson D."/>
        </authorList>
    </citation>
    <scope>NUCLEOTIDE SEQUENCE [LARGE SCALE GENOMIC DNA]</scope>
    <source>
        <strain evidence="2">Yale</strain>
    </source>
</reference>
<accession>D3TSR7</accession>